<dbReference type="GO" id="GO:0016020">
    <property type="term" value="C:membrane"/>
    <property type="evidence" value="ECO:0007669"/>
    <property type="project" value="UniProtKB-SubCell"/>
</dbReference>
<dbReference type="Gene3D" id="3.30.565.10">
    <property type="entry name" value="Histidine kinase-like ATPase, C-terminal domain"/>
    <property type="match status" value="1"/>
</dbReference>
<dbReference type="Gene3D" id="6.10.340.10">
    <property type="match status" value="1"/>
</dbReference>
<evidence type="ECO:0000256" key="3">
    <source>
        <dbReference type="ARBA" id="ARBA00012438"/>
    </source>
</evidence>
<dbReference type="Pfam" id="PF00672">
    <property type="entry name" value="HAMP"/>
    <property type="match status" value="1"/>
</dbReference>
<protein>
    <recommendedName>
        <fullName evidence="3">histidine kinase</fullName>
        <ecNumber evidence="3">2.7.13.3</ecNumber>
    </recommendedName>
</protein>
<dbReference type="Pfam" id="PF02518">
    <property type="entry name" value="HATPase_c"/>
    <property type="match status" value="1"/>
</dbReference>
<comment type="subcellular location">
    <subcellularLocation>
        <location evidence="2">Membrane</location>
    </subcellularLocation>
</comment>
<dbReference type="STRING" id="1526571.AT746_02225"/>
<feature type="domain" description="HAMP" evidence="9">
    <location>
        <begin position="182"/>
        <end position="234"/>
    </location>
</feature>
<dbReference type="PROSITE" id="PS50885">
    <property type="entry name" value="HAMP"/>
    <property type="match status" value="1"/>
</dbReference>
<dbReference type="SUPFAM" id="SSF55874">
    <property type="entry name" value="ATPase domain of HSP90 chaperone/DNA topoisomerase II/histidine kinase"/>
    <property type="match status" value="1"/>
</dbReference>
<evidence type="ECO:0000256" key="2">
    <source>
        <dbReference type="ARBA" id="ARBA00004370"/>
    </source>
</evidence>
<organism evidence="10 11">
    <name type="scientific">Lacimicrobium alkaliphilum</name>
    <dbReference type="NCBI Taxonomy" id="1526571"/>
    <lineage>
        <taxon>Bacteria</taxon>
        <taxon>Pseudomonadati</taxon>
        <taxon>Pseudomonadota</taxon>
        <taxon>Gammaproteobacteria</taxon>
        <taxon>Alteromonadales</taxon>
        <taxon>Alteromonadaceae</taxon>
        <taxon>Lacimicrobium</taxon>
    </lineage>
</organism>
<evidence type="ECO:0000313" key="11">
    <source>
        <dbReference type="Proteomes" id="UP000068447"/>
    </source>
</evidence>
<dbReference type="CDD" id="cd06225">
    <property type="entry name" value="HAMP"/>
    <property type="match status" value="1"/>
</dbReference>
<dbReference type="KEGG" id="lal:AT746_02225"/>
<dbReference type="PANTHER" id="PTHR43711">
    <property type="entry name" value="TWO-COMPONENT HISTIDINE KINASE"/>
    <property type="match status" value="1"/>
</dbReference>
<dbReference type="InterPro" id="IPR036890">
    <property type="entry name" value="HATPase_C_sf"/>
</dbReference>
<dbReference type="RefSeq" id="WP_062475851.1">
    <property type="nucleotide sequence ID" value="NZ_CP013650.1"/>
</dbReference>
<dbReference type="SMART" id="SM00304">
    <property type="entry name" value="HAMP"/>
    <property type="match status" value="1"/>
</dbReference>
<dbReference type="CDD" id="cd00082">
    <property type="entry name" value="HisKA"/>
    <property type="match status" value="1"/>
</dbReference>
<gene>
    <name evidence="10" type="ORF">AT746_02225</name>
</gene>
<dbReference type="SMART" id="SM00387">
    <property type="entry name" value="HATPase_c"/>
    <property type="match status" value="1"/>
</dbReference>
<keyword evidence="4" id="KW-0597">Phosphoprotein</keyword>
<dbReference type="Pfam" id="PF00512">
    <property type="entry name" value="HisKA"/>
    <property type="match status" value="1"/>
</dbReference>
<evidence type="ECO:0000256" key="4">
    <source>
        <dbReference type="ARBA" id="ARBA00022553"/>
    </source>
</evidence>
<dbReference type="InterPro" id="IPR036097">
    <property type="entry name" value="HisK_dim/P_sf"/>
</dbReference>
<keyword evidence="7" id="KW-0902">Two-component regulatory system</keyword>
<evidence type="ECO:0000256" key="7">
    <source>
        <dbReference type="ARBA" id="ARBA00023012"/>
    </source>
</evidence>
<evidence type="ECO:0000259" key="9">
    <source>
        <dbReference type="PROSITE" id="PS50885"/>
    </source>
</evidence>
<dbReference type="EC" id="2.7.13.3" evidence="3"/>
<dbReference type="SMART" id="SM00388">
    <property type="entry name" value="HisKA"/>
    <property type="match status" value="1"/>
</dbReference>
<feature type="domain" description="Histidine kinase" evidence="8">
    <location>
        <begin position="242"/>
        <end position="457"/>
    </location>
</feature>
<dbReference type="AlphaFoldDB" id="A0A0U2RJ14"/>
<evidence type="ECO:0000256" key="6">
    <source>
        <dbReference type="ARBA" id="ARBA00022777"/>
    </source>
</evidence>
<dbReference type="InterPro" id="IPR005467">
    <property type="entry name" value="His_kinase_dom"/>
</dbReference>
<evidence type="ECO:0000313" key="10">
    <source>
        <dbReference type="EMBL" id="ALS97210.1"/>
    </source>
</evidence>
<keyword evidence="5" id="KW-0808">Transferase</keyword>
<evidence type="ECO:0000259" key="8">
    <source>
        <dbReference type="PROSITE" id="PS50109"/>
    </source>
</evidence>
<comment type="catalytic activity">
    <reaction evidence="1">
        <text>ATP + protein L-histidine = ADP + protein N-phospho-L-histidine.</text>
        <dbReference type="EC" id="2.7.13.3"/>
    </reaction>
</comment>
<dbReference type="InterPro" id="IPR003661">
    <property type="entry name" value="HisK_dim/P_dom"/>
</dbReference>
<dbReference type="InterPro" id="IPR003660">
    <property type="entry name" value="HAMP_dom"/>
</dbReference>
<dbReference type="PRINTS" id="PR00344">
    <property type="entry name" value="BCTRLSENSOR"/>
</dbReference>
<dbReference type="InterPro" id="IPR050736">
    <property type="entry name" value="Sensor_HK_Regulatory"/>
</dbReference>
<dbReference type="PANTHER" id="PTHR43711:SF1">
    <property type="entry name" value="HISTIDINE KINASE 1"/>
    <property type="match status" value="1"/>
</dbReference>
<dbReference type="SUPFAM" id="SSF158472">
    <property type="entry name" value="HAMP domain-like"/>
    <property type="match status" value="1"/>
</dbReference>
<dbReference type="Gene3D" id="1.10.287.130">
    <property type="match status" value="1"/>
</dbReference>
<name>A0A0U2RJ14_9ALTE</name>
<dbReference type="EMBL" id="CP013650">
    <property type="protein sequence ID" value="ALS97210.1"/>
    <property type="molecule type" value="Genomic_DNA"/>
</dbReference>
<dbReference type="Proteomes" id="UP000068447">
    <property type="component" value="Chromosome"/>
</dbReference>
<sequence length="464" mass="51970">MGFTLVGLPLVVALGLALVRIEQLSVQGTGAIQQVSRLVYVSRQVSQLLNNMERGASQYLVLKDEALWDSYLRLREEFRQLATEMVTNNNPVIEPAVARLLRQEQSLHQELAEASVDFPIASLQQGYSKLNNQSNDLFRLNRRIIDEEIEAIEQKADQLRETLLQSALVIPASLLIAILFVRLITGPINQLKPQIRRLERGDFDRPVTVRGASDIVEVAEILEAMRQQLLALEKQKTGFIRHISHELKTPLAAIREGAELLYDGTTGKLNPAQEEVSAIIRDSVGRLQQLIEDLLNFNMVLDNARALKQSAALASALHKVIADRQLQIQSKSLTISLPDSDYLLRINPEQLRVILDNLISNAVKFSPSEGTVRVSAGFESTLWWLRVSDQGPGVQPDDKDQVFEPFFQSSVQPQTKVKGSGLGLTITRELIEKYKGSIRLQESSEGCCFEIRFPATLVEQKKHV</sequence>
<keyword evidence="11" id="KW-1185">Reference proteome</keyword>
<evidence type="ECO:0000256" key="1">
    <source>
        <dbReference type="ARBA" id="ARBA00000085"/>
    </source>
</evidence>
<dbReference type="PROSITE" id="PS50109">
    <property type="entry name" value="HIS_KIN"/>
    <property type="match status" value="1"/>
</dbReference>
<reference evidence="10 11" key="1">
    <citation type="submission" date="2015-12" db="EMBL/GenBank/DDBJ databases">
        <title>Complete genome of Lacimicrobium alkaliphilum KCTC 32984.</title>
        <authorList>
            <person name="Kim S.-G."/>
            <person name="Lee Y.-J."/>
        </authorList>
    </citation>
    <scope>NUCLEOTIDE SEQUENCE [LARGE SCALE GENOMIC DNA]</scope>
    <source>
        <strain evidence="10 11">YelD216</strain>
    </source>
</reference>
<dbReference type="OrthoDB" id="9804645at2"/>
<dbReference type="CDD" id="cd00075">
    <property type="entry name" value="HATPase"/>
    <property type="match status" value="1"/>
</dbReference>
<dbReference type="SUPFAM" id="SSF47384">
    <property type="entry name" value="Homodimeric domain of signal transducing histidine kinase"/>
    <property type="match status" value="1"/>
</dbReference>
<dbReference type="InterPro" id="IPR003594">
    <property type="entry name" value="HATPase_dom"/>
</dbReference>
<keyword evidence="6" id="KW-0418">Kinase</keyword>
<evidence type="ECO:0000256" key="5">
    <source>
        <dbReference type="ARBA" id="ARBA00022679"/>
    </source>
</evidence>
<dbReference type="InterPro" id="IPR004358">
    <property type="entry name" value="Sig_transdc_His_kin-like_C"/>
</dbReference>
<accession>A0A0U2RJ14</accession>
<dbReference type="GO" id="GO:0000155">
    <property type="term" value="F:phosphorelay sensor kinase activity"/>
    <property type="evidence" value="ECO:0007669"/>
    <property type="project" value="InterPro"/>
</dbReference>
<proteinExistence type="predicted"/>